<comment type="caution">
    <text evidence="2">The sequence shown here is derived from an EMBL/GenBank/DDBJ whole genome shotgun (WGS) entry which is preliminary data.</text>
</comment>
<keyword evidence="3" id="KW-1185">Reference proteome</keyword>
<dbReference type="InterPro" id="IPR036291">
    <property type="entry name" value="NAD(P)-bd_dom_sf"/>
</dbReference>
<dbReference type="PRINTS" id="PR00081">
    <property type="entry name" value="GDHRDH"/>
</dbReference>
<dbReference type="EMBL" id="JAUSTQ010000003">
    <property type="protein sequence ID" value="MDQ0159031.1"/>
    <property type="molecule type" value="Genomic_DNA"/>
</dbReference>
<dbReference type="RefSeq" id="WP_306975187.1">
    <property type="nucleotide sequence ID" value="NZ_JAUSTQ010000003.1"/>
</dbReference>
<evidence type="ECO:0000313" key="3">
    <source>
        <dbReference type="Proteomes" id="UP001224359"/>
    </source>
</evidence>
<dbReference type="GO" id="GO:0004316">
    <property type="term" value="F:3-oxoacyl-[acyl-carrier-protein] reductase (NADPH) activity"/>
    <property type="evidence" value="ECO:0007669"/>
    <property type="project" value="UniProtKB-EC"/>
</dbReference>
<evidence type="ECO:0000256" key="1">
    <source>
        <dbReference type="ARBA" id="ARBA00006484"/>
    </source>
</evidence>
<dbReference type="Pfam" id="PF13561">
    <property type="entry name" value="adh_short_C2"/>
    <property type="match status" value="1"/>
</dbReference>
<dbReference type="PANTHER" id="PTHR42879:SF2">
    <property type="entry name" value="3-OXOACYL-[ACYL-CARRIER-PROTEIN] REDUCTASE FABG"/>
    <property type="match status" value="1"/>
</dbReference>
<proteinExistence type="inferred from homology"/>
<organism evidence="2 3">
    <name type="scientific">Alkalibacillus salilacus</name>
    <dbReference type="NCBI Taxonomy" id="284582"/>
    <lineage>
        <taxon>Bacteria</taxon>
        <taxon>Bacillati</taxon>
        <taxon>Bacillota</taxon>
        <taxon>Bacilli</taxon>
        <taxon>Bacillales</taxon>
        <taxon>Bacillaceae</taxon>
        <taxon>Alkalibacillus</taxon>
    </lineage>
</organism>
<dbReference type="PANTHER" id="PTHR42879">
    <property type="entry name" value="3-OXOACYL-(ACYL-CARRIER-PROTEIN) REDUCTASE"/>
    <property type="match status" value="1"/>
</dbReference>
<sequence>MQTETILIIGASSDIGYAVVNKLASTNPNRQFILHYNKNKDVIKHIQHDLRNDTVLLTVQADLRSDQETDQLLKSIPFNIDTLVFAQGQSYSGLITDTSDQIMDDLYHVHVKSMTRITKHFLPSMIRNQQGTIVVISSIWGEIGVSNEVWYSMMKSAQNQFVKSLSKEVGTSNIRVNGVAPGIIATKMNQHLSDEEVENWLEDVPLQRMGQPEEVADAVQFLCSPQSSYFNGQLLRLNGGIN</sequence>
<dbReference type="Gene3D" id="3.40.50.720">
    <property type="entry name" value="NAD(P)-binding Rossmann-like Domain"/>
    <property type="match status" value="1"/>
</dbReference>
<dbReference type="InterPro" id="IPR050259">
    <property type="entry name" value="SDR"/>
</dbReference>
<dbReference type="NCBIfam" id="NF047420">
    <property type="entry name" value="EF_P_mod_YmfI"/>
    <property type="match status" value="1"/>
</dbReference>
<dbReference type="Proteomes" id="UP001224359">
    <property type="component" value="Unassembled WGS sequence"/>
</dbReference>
<comment type="similarity">
    <text evidence="1">Belongs to the short-chain dehydrogenases/reductases (SDR) family.</text>
</comment>
<accession>A0ABT9VDM5</accession>
<keyword evidence="2" id="KW-0560">Oxidoreductase</keyword>
<dbReference type="EC" id="1.1.1.100" evidence="2"/>
<name>A0ABT9VDM5_9BACI</name>
<evidence type="ECO:0000313" key="2">
    <source>
        <dbReference type="EMBL" id="MDQ0159031.1"/>
    </source>
</evidence>
<dbReference type="SUPFAM" id="SSF51735">
    <property type="entry name" value="NAD(P)-binding Rossmann-fold domains"/>
    <property type="match status" value="1"/>
</dbReference>
<dbReference type="CDD" id="cd05233">
    <property type="entry name" value="SDR_c"/>
    <property type="match status" value="1"/>
</dbReference>
<reference evidence="2 3" key="1">
    <citation type="submission" date="2023-07" db="EMBL/GenBank/DDBJ databases">
        <title>Genomic Encyclopedia of Type Strains, Phase IV (KMG-IV): sequencing the most valuable type-strain genomes for metagenomic binning, comparative biology and taxonomic classification.</title>
        <authorList>
            <person name="Goeker M."/>
        </authorList>
    </citation>
    <scope>NUCLEOTIDE SEQUENCE [LARGE SCALE GENOMIC DNA]</scope>
    <source>
        <strain evidence="2 3">DSM 16460</strain>
    </source>
</reference>
<dbReference type="InterPro" id="IPR002347">
    <property type="entry name" value="SDR_fam"/>
</dbReference>
<protein>
    <submittedName>
        <fullName evidence="2">3-oxoacyl-[acyl-carrier protein] reductase</fullName>
        <ecNumber evidence="2">1.1.1.100</ecNumber>
    </submittedName>
</protein>
<gene>
    <name evidence="2" type="ORF">J2S77_000995</name>
</gene>